<evidence type="ECO:0000313" key="9">
    <source>
        <dbReference type="EMBL" id="AII81787.1"/>
    </source>
</evidence>
<feature type="region of interest" description="Disordered" evidence="5">
    <location>
        <begin position="499"/>
        <end position="520"/>
    </location>
</feature>
<keyword evidence="4" id="KW-0231">Viral genome packaging</keyword>
<evidence type="ECO:0000313" key="10">
    <source>
        <dbReference type="Proteomes" id="UP000102843"/>
    </source>
</evidence>
<dbReference type="Proteomes" id="UP000118449">
    <property type="component" value="Segment"/>
</dbReference>
<evidence type="ECO:0000256" key="5">
    <source>
        <dbReference type="SAM" id="MobiDB-lite"/>
    </source>
</evidence>
<evidence type="ECO:0000313" key="7">
    <source>
        <dbReference type="EMBL" id="AII81309.1"/>
    </source>
</evidence>
<keyword evidence="2" id="KW-1188">Viral release from host cell</keyword>
<dbReference type="InterPro" id="IPR002660">
    <property type="entry name" value="Herpes_Portal"/>
</dbReference>
<dbReference type="GO" id="GO:0044423">
    <property type="term" value="C:virion component"/>
    <property type="evidence" value="ECO:0007669"/>
    <property type="project" value="UniProtKB-KW"/>
</dbReference>
<feature type="compositionally biased region" description="Basic and acidic residues" evidence="5">
    <location>
        <begin position="679"/>
        <end position="706"/>
    </location>
</feature>
<dbReference type="EMBL" id="KF644573">
    <property type="protein sequence ID" value="AII81230.1"/>
    <property type="molecule type" value="Genomic_DNA"/>
</dbReference>
<dbReference type="Proteomes" id="UP000102843">
    <property type="component" value="Segment"/>
</dbReference>
<sequence length="753" mass="84119">MSADSIEPKQKRLRYADANKGRKVERKNTPRFEATTGLQSPGEEEQISADGGWVLIHPTPKTMLFKEILMGELGYTEGQGVYNAIRSTEAAIRQIQTTILTNTLNATRYEDLAKDWQTHLDSRGVSAEEIAATYGMYSEGEAVRVAEQIFATWHRTLQMSLLDFVRSITACFSASEPDGTASFAKYIDWIACLGLIPLQRLKRAPGATVHPKLWRKLPTDVPSLESCVDERDLAGKLYVANSLLREGLEAVVELARCTASVAIMDYDRVNIFYHYTRREVVAIDSTTGKRGECLVLWQPIWKDGSVLFDSPLQRICGEVCNCHALREHAKLCQLLNTVPVKILVGRKKDEAQGPGWASKAVDKLMGEGEELHSSSAASRLVKLIVNMKSMRHIGDITETVRSYLDETSTNLLSGAQVDTSLPGFGQSGKTKQGGNMPVQEAFRTSVINGINGMLEGYVNNLFKTIEDLRTGNSGLLDQLRDRESEITHLREQLLRVSQAAADGSPQPGASSAALPGSGAKSGAGGLGHEVIDIRNLMGEDGYVANSFQSRYIPAYTADMERLSRLWDQELLRCFKMNRITNNQGQEMSVSYSNSSISLLLAPYFFSILRARHLGFLITHQEAYRSEEELCVAVFKKTRLEAYLTELSTLFVARVRNSIAALNSTKRDLPVNDNEAQSDEEQRGKPSDERYYEERDRSASPQRDRGRNGRGYHKRRRFSNNYRRRSGLARDSSIRDRSQRGSRPTPLLHDHVGH</sequence>
<dbReference type="EMBL" id="KF644575">
    <property type="protein sequence ID" value="AII81389.1"/>
    <property type="molecule type" value="Genomic_DNA"/>
</dbReference>
<reference evidence="10 11" key="2">
    <citation type="journal article" date="2014" name="J. Vet. Med. Sci.">
        <title>Full Genome Sequences of Zebra-Borne Equine Herpesvirus Type 1 Isolated from Zebra, Onager and Thomson's Gazelle.</title>
        <authorList>
            <person name="Guo X."/>
            <person name="Izume S."/>
            <person name="Okada A."/>
            <person name="Ohya K."/>
            <person name="Kimura T."/>
            <person name="Fukushi H."/>
        </authorList>
    </citation>
    <scope>NUCLEOTIDE SEQUENCE [LARGE SCALE GENOMIC DNA]</scope>
    <source>
        <strain evidence="8">94-137</strain>
        <strain evidence="9">T-529 10/84</strain>
        <strain evidence="7">T-616</strain>
        <strain evidence="6">T616 delta71</strain>
    </source>
</reference>
<feature type="region of interest" description="Disordered" evidence="5">
    <location>
        <begin position="1"/>
        <end position="44"/>
    </location>
</feature>
<evidence type="ECO:0000256" key="2">
    <source>
        <dbReference type="ARBA" id="ARBA00022612"/>
    </source>
</evidence>
<dbReference type="Proteomes" id="UP000106683">
    <property type="component" value="Segment"/>
</dbReference>
<dbReference type="GO" id="GO:0051276">
    <property type="term" value="P:chromosome organization"/>
    <property type="evidence" value="ECO:0007669"/>
    <property type="project" value="InterPro"/>
</dbReference>
<evidence type="ECO:0000313" key="6">
    <source>
        <dbReference type="EMBL" id="AII81230.1"/>
    </source>
</evidence>
<protein>
    <submittedName>
        <fullName evidence="9">Virion protein</fullName>
    </submittedName>
</protein>
<dbReference type="Proteomes" id="UP000145961">
    <property type="component" value="Segment"/>
</dbReference>
<name>A0A076JU09_9ALPH</name>
<dbReference type="Pfam" id="PF01763">
    <property type="entry name" value="Herpes_UL6"/>
    <property type="match status" value="1"/>
</dbReference>
<feature type="region of interest" description="Disordered" evidence="5">
    <location>
        <begin position="668"/>
        <end position="753"/>
    </location>
</feature>
<evidence type="ECO:0000313" key="8">
    <source>
        <dbReference type="EMBL" id="AII81389.1"/>
    </source>
</evidence>
<proteinExistence type="inferred from homology"/>
<feature type="compositionally biased region" description="Low complexity" evidence="5">
    <location>
        <begin position="499"/>
        <end position="518"/>
    </location>
</feature>
<evidence type="ECO:0000256" key="4">
    <source>
        <dbReference type="ARBA" id="ARBA00023219"/>
    </source>
</evidence>
<dbReference type="HAMAP" id="MF_04012">
    <property type="entry name" value="HSV_PORTL"/>
    <property type="match status" value="1"/>
</dbReference>
<dbReference type="EMBL" id="KF644574">
    <property type="protein sequence ID" value="AII81309.1"/>
    <property type="molecule type" value="Genomic_DNA"/>
</dbReference>
<evidence type="ECO:0000256" key="3">
    <source>
        <dbReference type="ARBA" id="ARBA00022844"/>
    </source>
</evidence>
<accession>A0A076JU09</accession>
<evidence type="ECO:0000313" key="11">
    <source>
        <dbReference type="Proteomes" id="UP000106683"/>
    </source>
</evidence>
<keyword evidence="3" id="KW-0946">Virion</keyword>
<feature type="compositionally biased region" description="Basic and acidic residues" evidence="5">
    <location>
        <begin position="1"/>
        <end position="30"/>
    </location>
</feature>
<evidence type="ECO:0000313" key="12">
    <source>
        <dbReference type="Proteomes" id="UP000118449"/>
    </source>
</evidence>
<feature type="compositionally biased region" description="Basic residues" evidence="5">
    <location>
        <begin position="707"/>
        <end position="726"/>
    </location>
</feature>
<keyword evidence="1" id="KW-1048">Host nucleus</keyword>
<dbReference type="EMBL" id="KF644580">
    <property type="protein sequence ID" value="AII81787.1"/>
    <property type="molecule type" value="Genomic_DNA"/>
</dbReference>
<organism evidence="9 12">
    <name type="scientific">Equid alphaherpesvirus 1</name>
    <name type="common">Equine herpesvirus 1</name>
    <dbReference type="NCBI Taxonomy" id="10326"/>
    <lineage>
        <taxon>Viruses</taxon>
        <taxon>Duplodnaviria</taxon>
        <taxon>Heunggongvirae</taxon>
        <taxon>Peploviricota</taxon>
        <taxon>Herviviricetes</taxon>
        <taxon>Herpesvirales</taxon>
        <taxon>Orthoherpesviridae</taxon>
        <taxon>Alphaherpesvirinae</taxon>
        <taxon>Varicellovirus</taxon>
        <taxon>Varicellovirus equidalpha1</taxon>
    </lineage>
</organism>
<reference evidence="9 12" key="1">
    <citation type="journal article" date="1985" name="J. Am. Vet. Med. Assoc.">
        <title>Equine herpesvirus type 1 abortion in an onager and suspected herpesvirus myelitis in a zebra.</title>
        <authorList>
            <person name="Fukushi H."/>
            <person name="Guo X."/>
            <person name="Kimura T."/>
        </authorList>
    </citation>
    <scope>NUCLEOTIDE SEQUENCE [LARGE SCALE GENOMIC DNA]</scope>
    <source>
        <strain evidence="9">T-529 10/84</strain>
    </source>
</reference>
<evidence type="ECO:0000256" key="1">
    <source>
        <dbReference type="ARBA" id="ARBA00022562"/>
    </source>
</evidence>